<evidence type="ECO:0000256" key="5">
    <source>
        <dbReference type="ARBA" id="ARBA00022781"/>
    </source>
</evidence>
<comment type="caution">
    <text evidence="15">The sequence shown here is derived from an EMBL/GenBank/DDBJ whole genome shotgun (WGS) entry which is preliminary data.</text>
</comment>
<evidence type="ECO:0000256" key="12">
    <source>
        <dbReference type="HAMAP-Rule" id="MF_01398"/>
    </source>
</evidence>
<comment type="subunit">
    <text evidence="12">F-type ATPases have 2 components, F(1) - the catalytic core - and F(0) - the membrane proton channel. F(1) has five subunits: alpha(3), beta(3), gamma(1), delta(1), epsilon(1). F(0) has three main subunits: a(1), b(2) and c(10-14). The alpha and beta chains form an alternating ring which encloses part of the gamma chain. F(1) is attached to F(0) by a central stalk formed by the gamma and epsilon chains, while a peripheral stalk is formed by the delta and b chains.</text>
</comment>
<dbReference type="NCBIfam" id="TIGR01144">
    <property type="entry name" value="ATP_synt_b"/>
    <property type="match status" value="1"/>
</dbReference>
<evidence type="ECO:0000313" key="16">
    <source>
        <dbReference type="Proteomes" id="UP000181992"/>
    </source>
</evidence>
<evidence type="ECO:0000256" key="14">
    <source>
        <dbReference type="SAM" id="Coils"/>
    </source>
</evidence>
<keyword evidence="4 12" id="KW-0812">Transmembrane</keyword>
<dbReference type="Proteomes" id="UP000181992">
    <property type="component" value="Unassembled WGS sequence"/>
</dbReference>
<keyword evidence="3 12" id="KW-0138">CF(0)</keyword>
<accession>A0A1J4V8G4</accession>
<keyword evidence="2 12" id="KW-0813">Transport</keyword>
<evidence type="ECO:0000256" key="3">
    <source>
        <dbReference type="ARBA" id="ARBA00022547"/>
    </source>
</evidence>
<evidence type="ECO:0000256" key="1">
    <source>
        <dbReference type="ARBA" id="ARBA00005513"/>
    </source>
</evidence>
<evidence type="ECO:0000256" key="9">
    <source>
        <dbReference type="ARBA" id="ARBA00023310"/>
    </source>
</evidence>
<dbReference type="PANTHER" id="PTHR33445">
    <property type="entry name" value="ATP SYNTHASE SUBUNIT B', CHLOROPLASTIC"/>
    <property type="match status" value="1"/>
</dbReference>
<evidence type="ECO:0000313" key="15">
    <source>
        <dbReference type="EMBL" id="OIO30559.1"/>
    </source>
</evidence>
<evidence type="ECO:0000256" key="2">
    <source>
        <dbReference type="ARBA" id="ARBA00022448"/>
    </source>
</evidence>
<protein>
    <recommendedName>
        <fullName evidence="12">ATP synthase subunit b</fullName>
    </recommendedName>
    <alternativeName>
        <fullName evidence="12">ATP synthase F(0) sector subunit b</fullName>
    </alternativeName>
    <alternativeName>
        <fullName evidence="12">ATPase subunit I</fullName>
    </alternativeName>
    <alternativeName>
        <fullName evidence="12">F-type ATPase subunit b</fullName>
        <shortName evidence="12">F-ATPase subunit b</shortName>
    </alternativeName>
</protein>
<keyword evidence="14" id="KW-0175">Coiled coil</keyword>
<evidence type="ECO:0000256" key="8">
    <source>
        <dbReference type="ARBA" id="ARBA00023136"/>
    </source>
</evidence>
<comment type="function">
    <text evidence="12">Component of the F(0) channel, it forms part of the peripheral stalk, linking F(1) to F(0).</text>
</comment>
<keyword evidence="5 12" id="KW-0375">Hydrogen ion transport</keyword>
<dbReference type="Pfam" id="PF00430">
    <property type="entry name" value="ATP-synt_B"/>
    <property type="match status" value="1"/>
</dbReference>
<dbReference type="InterPro" id="IPR005864">
    <property type="entry name" value="ATP_synth_F0_bsu_bac"/>
</dbReference>
<keyword evidence="8 12" id="KW-0472">Membrane</keyword>
<keyword evidence="6 12" id="KW-1133">Transmembrane helix</keyword>
<evidence type="ECO:0000256" key="13">
    <source>
        <dbReference type="RuleBase" id="RU003848"/>
    </source>
</evidence>
<dbReference type="InterPro" id="IPR050059">
    <property type="entry name" value="ATP_synthase_B_chain"/>
</dbReference>
<dbReference type="GO" id="GO:0046933">
    <property type="term" value="F:proton-transporting ATP synthase activity, rotational mechanism"/>
    <property type="evidence" value="ECO:0007669"/>
    <property type="project" value="UniProtKB-UniRule"/>
</dbReference>
<dbReference type="PANTHER" id="PTHR33445:SF2">
    <property type="entry name" value="ATP SYNTHASE SUBUNIT B', CHLOROPLASTIC"/>
    <property type="match status" value="1"/>
</dbReference>
<dbReference type="HAMAP" id="MF_01398">
    <property type="entry name" value="ATP_synth_b_bprime"/>
    <property type="match status" value="1"/>
</dbReference>
<evidence type="ECO:0000256" key="6">
    <source>
        <dbReference type="ARBA" id="ARBA00022989"/>
    </source>
</evidence>
<dbReference type="AlphaFoldDB" id="A0A1J4V8G4"/>
<evidence type="ECO:0000256" key="11">
    <source>
        <dbReference type="ARBA" id="ARBA00037847"/>
    </source>
</evidence>
<dbReference type="EMBL" id="MNVN01000015">
    <property type="protein sequence ID" value="OIO30559.1"/>
    <property type="molecule type" value="Genomic_DNA"/>
</dbReference>
<dbReference type="GO" id="GO:0012505">
    <property type="term" value="C:endomembrane system"/>
    <property type="evidence" value="ECO:0007669"/>
    <property type="project" value="UniProtKB-SubCell"/>
</dbReference>
<dbReference type="GO" id="GO:0005886">
    <property type="term" value="C:plasma membrane"/>
    <property type="evidence" value="ECO:0007669"/>
    <property type="project" value="UniProtKB-SubCell"/>
</dbReference>
<comment type="function">
    <text evidence="10 12">F(1)F(0) ATP synthase produces ATP from ADP in the presence of a proton or sodium gradient. F-type ATPases consist of two structural domains, F(1) containing the extramembraneous catalytic core and F(0) containing the membrane proton channel, linked together by a central stalk and a peripheral stalk. During catalysis, ATP synthesis in the catalytic domain of F(1) is coupled via a rotary mechanism of the central stalk subunits to proton translocation.</text>
</comment>
<dbReference type="GO" id="GO:0045259">
    <property type="term" value="C:proton-transporting ATP synthase complex"/>
    <property type="evidence" value="ECO:0007669"/>
    <property type="project" value="UniProtKB-KW"/>
</dbReference>
<comment type="subcellular location">
    <subcellularLocation>
        <location evidence="12">Cell membrane</location>
        <topology evidence="12">Single-pass membrane protein</topology>
    </subcellularLocation>
    <subcellularLocation>
        <location evidence="11">Endomembrane system</location>
        <topology evidence="11">Single-pass membrane protein</topology>
    </subcellularLocation>
</comment>
<proteinExistence type="inferred from homology"/>
<keyword evidence="9 12" id="KW-0066">ATP synthesis</keyword>
<gene>
    <name evidence="12" type="primary">atpF</name>
    <name evidence="15" type="ORF">AUJ77_01980</name>
</gene>
<evidence type="ECO:0000256" key="10">
    <source>
        <dbReference type="ARBA" id="ARBA00025198"/>
    </source>
</evidence>
<dbReference type="STRING" id="1805281.AUJ77_01980"/>
<keyword evidence="12" id="KW-1003">Cell membrane</keyword>
<reference evidence="15 16" key="1">
    <citation type="journal article" date="2016" name="Environ. Microbiol.">
        <title>Genomic resolution of a cold subsurface aquifer community provides metabolic insights for novel microbes adapted to high CO concentrations.</title>
        <authorList>
            <person name="Probst A.J."/>
            <person name="Castelle C.J."/>
            <person name="Singh A."/>
            <person name="Brown C.T."/>
            <person name="Anantharaman K."/>
            <person name="Sharon I."/>
            <person name="Hug L.A."/>
            <person name="Burstein D."/>
            <person name="Emerson J.B."/>
            <person name="Thomas B.C."/>
            <person name="Banfield J.F."/>
        </authorList>
    </citation>
    <scope>NUCLEOTIDE SEQUENCE [LARGE SCALE GENOMIC DNA]</scope>
    <source>
        <strain evidence="15">CG1_02_43_90</strain>
    </source>
</reference>
<dbReference type="InterPro" id="IPR002146">
    <property type="entry name" value="ATP_synth_b/b'su_bac/chlpt"/>
</dbReference>
<dbReference type="GO" id="GO:0046961">
    <property type="term" value="F:proton-transporting ATPase activity, rotational mechanism"/>
    <property type="evidence" value="ECO:0007669"/>
    <property type="project" value="TreeGrafter"/>
</dbReference>
<name>A0A1J4V8G4_9BACT</name>
<feature type="coiled-coil region" evidence="14">
    <location>
        <begin position="41"/>
        <end position="75"/>
    </location>
</feature>
<organism evidence="15 16">
    <name type="scientific">Candidatus Nomurabacteria bacterium CG1_02_43_90</name>
    <dbReference type="NCBI Taxonomy" id="1805281"/>
    <lineage>
        <taxon>Bacteria</taxon>
        <taxon>Candidatus Nomuraibacteriota</taxon>
    </lineage>
</organism>
<dbReference type="CDD" id="cd06503">
    <property type="entry name" value="ATP-synt_Fo_b"/>
    <property type="match status" value="1"/>
</dbReference>
<sequence>MEQIVSVFGINGKLLLIQVVNFGLLLFVLHRYLYRPVLAMVDVRRTKIENAVRDAEKAEAELGEAEAEKARILREATLKGDELIDLAKKHATEEEHVMMKDAHRKVVHLLGEAERRTEREHQEMIEKSEREVARMAILAAEKILRKA</sequence>
<evidence type="ECO:0000256" key="7">
    <source>
        <dbReference type="ARBA" id="ARBA00023065"/>
    </source>
</evidence>
<keyword evidence="7 12" id="KW-0406">Ion transport</keyword>
<comment type="similarity">
    <text evidence="1 12 13">Belongs to the ATPase B chain family.</text>
</comment>
<evidence type="ECO:0000256" key="4">
    <source>
        <dbReference type="ARBA" id="ARBA00022692"/>
    </source>
</evidence>
<feature type="transmembrane region" description="Helical" evidence="12">
    <location>
        <begin position="15"/>
        <end position="34"/>
    </location>
</feature>